<dbReference type="Proteomes" id="UP000594220">
    <property type="component" value="Unplaced"/>
</dbReference>
<feature type="compositionally biased region" description="Polar residues" evidence="1">
    <location>
        <begin position="136"/>
        <end position="147"/>
    </location>
</feature>
<organism evidence="2 3">
    <name type="scientific">Crocodylus porosus</name>
    <name type="common">Saltwater crocodile</name>
    <name type="synonym">Estuarine crocodile</name>
    <dbReference type="NCBI Taxonomy" id="8502"/>
    <lineage>
        <taxon>Eukaryota</taxon>
        <taxon>Metazoa</taxon>
        <taxon>Chordata</taxon>
        <taxon>Craniata</taxon>
        <taxon>Vertebrata</taxon>
        <taxon>Euteleostomi</taxon>
        <taxon>Archelosauria</taxon>
        <taxon>Archosauria</taxon>
        <taxon>Crocodylia</taxon>
        <taxon>Longirostres</taxon>
        <taxon>Crocodylidae</taxon>
        <taxon>Crocodylus</taxon>
    </lineage>
</organism>
<dbReference type="Ensembl" id="ENSCPRT00005031262.1">
    <property type="protein sequence ID" value="ENSCPRP00005026751.1"/>
    <property type="gene ID" value="ENSCPRG00005018545.1"/>
</dbReference>
<keyword evidence="3" id="KW-1185">Reference proteome</keyword>
<reference evidence="2" key="1">
    <citation type="submission" date="2025-08" db="UniProtKB">
        <authorList>
            <consortium name="Ensembl"/>
        </authorList>
    </citation>
    <scope>IDENTIFICATION</scope>
</reference>
<evidence type="ECO:0000256" key="1">
    <source>
        <dbReference type="SAM" id="MobiDB-lite"/>
    </source>
</evidence>
<evidence type="ECO:0000313" key="3">
    <source>
        <dbReference type="Proteomes" id="UP000594220"/>
    </source>
</evidence>
<dbReference type="OMA" id="HIFGTIN"/>
<feature type="compositionally biased region" description="Basic and acidic residues" evidence="1">
    <location>
        <begin position="105"/>
        <end position="119"/>
    </location>
</feature>
<proteinExistence type="predicted"/>
<dbReference type="GeneTree" id="ENSGT00960000190509"/>
<sequence length="158" mass="17704">MIAVVIQPVFHLQCQDPFSRYVEDKLIKRIAGRKARRHIFGTINAKKCNPFGTICSPFQALTTSEMQRLTLPEDLPMTPRMLRQGIVCTSEMDLRSLQLTFPELDGEKTDEPTLGEKKKSSVHAKTSFLPPLVKPQTPTLSSSTKAKSFQIPPSHLSP</sequence>
<dbReference type="AlphaFoldDB" id="A0A7M4G346"/>
<protein>
    <submittedName>
        <fullName evidence="2">Uncharacterized protein</fullName>
    </submittedName>
</protein>
<accession>A0A7M4G346</accession>
<evidence type="ECO:0000313" key="2">
    <source>
        <dbReference type="Ensembl" id="ENSCPRP00005026751.1"/>
    </source>
</evidence>
<reference evidence="2" key="2">
    <citation type="submission" date="2025-09" db="UniProtKB">
        <authorList>
            <consortium name="Ensembl"/>
        </authorList>
    </citation>
    <scope>IDENTIFICATION</scope>
</reference>
<name>A0A7M4G346_CROPO</name>
<feature type="region of interest" description="Disordered" evidence="1">
    <location>
        <begin position="103"/>
        <end position="158"/>
    </location>
</feature>